<evidence type="ECO:0000256" key="1">
    <source>
        <dbReference type="SAM" id="MobiDB-lite"/>
    </source>
</evidence>
<dbReference type="PANTHER" id="PTHR38426">
    <property type="entry name" value="MAINTENANCE OF TELOMERE CAPPING PROTEIN 4"/>
    <property type="match status" value="1"/>
</dbReference>
<keyword evidence="2" id="KW-1133">Transmembrane helix</keyword>
<reference evidence="3" key="1">
    <citation type="submission" date="2023-03" db="EMBL/GenBank/DDBJ databases">
        <title>Emydomyces testavorans Genome Sequence.</title>
        <authorList>
            <person name="Hoyer L."/>
        </authorList>
    </citation>
    <scope>NUCLEOTIDE SEQUENCE</scope>
    <source>
        <strain evidence="3">16-2883</strain>
    </source>
</reference>
<proteinExistence type="predicted"/>
<feature type="region of interest" description="Disordered" evidence="1">
    <location>
        <begin position="1"/>
        <end position="158"/>
    </location>
</feature>
<feature type="compositionally biased region" description="Polar residues" evidence="1">
    <location>
        <begin position="531"/>
        <end position="541"/>
    </location>
</feature>
<dbReference type="EMBL" id="CP120629">
    <property type="protein sequence ID" value="WEW59291.1"/>
    <property type="molecule type" value="Genomic_DNA"/>
</dbReference>
<keyword evidence="2" id="KW-0812">Transmembrane</keyword>
<accession>A0AAF0IK31</accession>
<evidence type="ECO:0000256" key="2">
    <source>
        <dbReference type="SAM" id="Phobius"/>
    </source>
</evidence>
<feature type="transmembrane region" description="Helical" evidence="2">
    <location>
        <begin position="1076"/>
        <end position="1099"/>
    </location>
</feature>
<feature type="region of interest" description="Disordered" evidence="1">
    <location>
        <begin position="738"/>
        <end position="796"/>
    </location>
</feature>
<feature type="region of interest" description="Disordered" evidence="1">
    <location>
        <begin position="688"/>
        <end position="720"/>
    </location>
</feature>
<evidence type="ECO:0000313" key="3">
    <source>
        <dbReference type="EMBL" id="WEW59291.1"/>
    </source>
</evidence>
<dbReference type="Proteomes" id="UP001219355">
    <property type="component" value="Chromosome 3"/>
</dbReference>
<dbReference type="PANTHER" id="PTHR38426:SF1">
    <property type="entry name" value="MAINTENANCE OF TELOMERE CAPPING PROTEIN 4"/>
    <property type="match status" value="1"/>
</dbReference>
<feature type="compositionally biased region" description="Low complexity" evidence="1">
    <location>
        <begin position="617"/>
        <end position="630"/>
    </location>
</feature>
<feature type="compositionally biased region" description="Basic and acidic residues" evidence="1">
    <location>
        <begin position="699"/>
        <end position="714"/>
    </location>
</feature>
<evidence type="ECO:0000313" key="4">
    <source>
        <dbReference type="Proteomes" id="UP001219355"/>
    </source>
</evidence>
<feature type="region of interest" description="Disordered" evidence="1">
    <location>
        <begin position="375"/>
        <end position="400"/>
    </location>
</feature>
<feature type="compositionally biased region" description="Basic residues" evidence="1">
    <location>
        <begin position="502"/>
        <end position="517"/>
    </location>
</feature>
<feature type="compositionally biased region" description="Low complexity" evidence="1">
    <location>
        <begin position="518"/>
        <end position="530"/>
    </location>
</feature>
<keyword evidence="2" id="KW-0472">Membrane</keyword>
<dbReference type="AlphaFoldDB" id="A0AAF0IK31"/>
<feature type="compositionally biased region" description="Polar residues" evidence="1">
    <location>
        <begin position="669"/>
        <end position="680"/>
    </location>
</feature>
<feature type="region of interest" description="Disordered" evidence="1">
    <location>
        <begin position="427"/>
        <end position="459"/>
    </location>
</feature>
<feature type="region of interest" description="Disordered" evidence="1">
    <location>
        <begin position="494"/>
        <end position="550"/>
    </location>
</feature>
<sequence>MTISLWWQESPPGHSFDTVMEDSPEAHTVGSSPLEGRTRRRHGNQGSSSFRLGSAFSTIKRSNSNPGARSIRQAEPHRATKRPINQPDLSVRKRQSQGHGSQHRPSPGAPSRGHPIINQPVATSSAYEADQADSINPSEAGPSSSPNISQSHGSTLVGLDTDPAQIVNLALSLSESRRRSLSGRAVPVGVSRDRRLSAISSRTPIHLPRGDDWQSRSQIHRDSLQQPYQFSQPFQSPVPFLDEHHDLDPSEFSTGTISRAEKAKQHFELFMEYLRLLPHLPPLHPSAANSAKQGDPSSAFRTSMPGRVYNPLQYIRNRKARFRERSTINSEEVGWEDVDKVRNWVDGVINALDSKEYGTDECVQLPPLKTLDNVVEESQEPFSSPGRTNTTDSSKPRRPRIDWVVSPSDLLADAAWVESGSNKLKLEDKDGNKIFPTDTKLKPIPLISEKSPPEDVQKDQMRDLLYSTEQLPRFTSIRSRGSLDESRGLRSHRFSNSVHLSPNHRHSRESSKSRWRKALSSSRSSSDSSRNNGSYIYSGSSAKHDIPGQKKAERTLLPPLDTSASGTKPLVLPCNSYAESFSSVDDRAHKASSRPSFEMLETQQDKPMFPSITANLSPPWSRESSPSRKPQVSLHRSLDHQGKKNQGSKAPFALDSQGLGAKSELKSKQPGSPDSDSLKQTLSHNVYVGPQNANQCDDSPGRGDKSGKEPDSKRRGIFKSGRIAELVGNEVSKVGDLIRKKDSSGHSRHSSSASSISEYVNADDDTGGKRRKLKPRLTRHPTQPDAGSQPRDQLIDSSRYRMSNLPTFTSSLKRSDIHTGSDMSAERSDGHLLSKLENLDQLGPASETGRNEMGISAGYNEISHASQNLELQKKWLRQEDDIRTSHDASLQTRPKLTETTRNWSLSSRSIPKYSHSYNIDKGEIIRVRAHLLSTGVKAQEICHHANAVPSASAFNPLCANTSNNLNSPIPYMRSQETAIASTKRLTSAVDDGVHQIQNSISKFTSSDLPQLTSDLDYLDRLITSTLTARLREVSNKADHLNGQLATTGTLTIKQLNDAVDKGIRKRKRRFRWVSRLGYVLLEWVLVGVMWWVWTIVMLWKLLRGIWRGTVSGVRWILWL</sequence>
<feature type="compositionally biased region" description="Polar residues" evidence="1">
    <location>
        <begin position="133"/>
        <end position="154"/>
    </location>
</feature>
<dbReference type="InterPro" id="IPR038769">
    <property type="entry name" value="MTC4"/>
</dbReference>
<feature type="compositionally biased region" description="Basic residues" evidence="1">
    <location>
        <begin position="769"/>
        <end position="779"/>
    </location>
</feature>
<keyword evidence="4" id="KW-1185">Reference proteome</keyword>
<feature type="compositionally biased region" description="Polar residues" evidence="1">
    <location>
        <begin position="44"/>
        <end position="67"/>
    </location>
</feature>
<feature type="region of interest" description="Disordered" evidence="1">
    <location>
        <begin position="661"/>
        <end position="680"/>
    </location>
</feature>
<gene>
    <name evidence="3" type="ORF">PRK78_004760</name>
</gene>
<organism evidence="3 4">
    <name type="scientific">Emydomyces testavorans</name>
    <dbReference type="NCBI Taxonomy" id="2070801"/>
    <lineage>
        <taxon>Eukaryota</taxon>
        <taxon>Fungi</taxon>
        <taxon>Dikarya</taxon>
        <taxon>Ascomycota</taxon>
        <taxon>Pezizomycotina</taxon>
        <taxon>Eurotiomycetes</taxon>
        <taxon>Eurotiomycetidae</taxon>
        <taxon>Onygenales</taxon>
        <taxon>Nannizziopsiaceae</taxon>
        <taxon>Emydomyces</taxon>
    </lineage>
</organism>
<feature type="region of interest" description="Disordered" evidence="1">
    <location>
        <begin position="600"/>
        <end position="654"/>
    </location>
</feature>
<feature type="compositionally biased region" description="Polar residues" evidence="1">
    <location>
        <begin position="380"/>
        <end position="393"/>
    </location>
</feature>
<name>A0AAF0IK31_9EURO</name>
<protein>
    <submittedName>
        <fullName evidence="3">Uncharacterized protein</fullName>
    </submittedName>
</protein>